<evidence type="ECO:0000256" key="1">
    <source>
        <dbReference type="SAM" id="MobiDB-lite"/>
    </source>
</evidence>
<protein>
    <recommendedName>
        <fullName evidence="2">Calmodulin-binding domain-containing protein</fullName>
    </recommendedName>
</protein>
<feature type="compositionally biased region" description="Basic and acidic residues" evidence="1">
    <location>
        <begin position="260"/>
        <end position="280"/>
    </location>
</feature>
<feature type="region of interest" description="Disordered" evidence="1">
    <location>
        <begin position="687"/>
        <end position="726"/>
    </location>
</feature>
<feature type="region of interest" description="Disordered" evidence="1">
    <location>
        <begin position="878"/>
        <end position="937"/>
    </location>
</feature>
<feature type="region of interest" description="Disordered" evidence="1">
    <location>
        <begin position="343"/>
        <end position="413"/>
    </location>
</feature>
<dbReference type="SMART" id="SM01054">
    <property type="entry name" value="CaM_binding"/>
    <property type="match status" value="2"/>
</dbReference>
<feature type="region of interest" description="Disordered" evidence="1">
    <location>
        <begin position="73"/>
        <end position="186"/>
    </location>
</feature>
<feature type="compositionally biased region" description="Polar residues" evidence="1">
    <location>
        <begin position="139"/>
        <end position="157"/>
    </location>
</feature>
<feature type="compositionally biased region" description="Basic and acidic residues" evidence="1">
    <location>
        <begin position="360"/>
        <end position="373"/>
    </location>
</feature>
<dbReference type="GO" id="GO:0005516">
    <property type="term" value="F:calmodulin binding"/>
    <property type="evidence" value="ECO:0007669"/>
    <property type="project" value="InterPro"/>
</dbReference>
<feature type="compositionally biased region" description="Low complexity" evidence="1">
    <location>
        <begin position="550"/>
        <end position="559"/>
    </location>
</feature>
<dbReference type="AlphaFoldDB" id="A0A7J6FSI4"/>
<dbReference type="Proteomes" id="UP000525078">
    <property type="component" value="Unassembled WGS sequence"/>
</dbReference>
<feature type="compositionally biased region" description="Acidic residues" evidence="1">
    <location>
        <begin position="780"/>
        <end position="789"/>
    </location>
</feature>
<evidence type="ECO:0000313" key="4">
    <source>
        <dbReference type="Proteomes" id="UP000525078"/>
    </source>
</evidence>
<dbReference type="EMBL" id="JAATIP010000099">
    <property type="protein sequence ID" value="KAF4373618.1"/>
    <property type="molecule type" value="Genomic_DNA"/>
</dbReference>
<gene>
    <name evidence="3" type="ORF">F8388_025312</name>
</gene>
<dbReference type="PANTHER" id="PTHR33923">
    <property type="entry name" value="CALMODULIN-BINDING PROTEIN-RELATED"/>
    <property type="match status" value="1"/>
</dbReference>
<reference evidence="3 4" key="1">
    <citation type="journal article" date="2020" name="bioRxiv">
        <title>Sequence and annotation of 42 cannabis genomes reveals extensive copy number variation in cannabinoid synthesis and pathogen resistance genes.</title>
        <authorList>
            <person name="Mckernan K.J."/>
            <person name="Helbert Y."/>
            <person name="Kane L.T."/>
            <person name="Ebling H."/>
            <person name="Zhang L."/>
            <person name="Liu B."/>
            <person name="Eaton Z."/>
            <person name="Mclaughlin S."/>
            <person name="Kingan S."/>
            <person name="Baybayan P."/>
            <person name="Concepcion G."/>
            <person name="Jordan M."/>
            <person name="Riva A."/>
            <person name="Barbazuk W."/>
            <person name="Harkins T."/>
        </authorList>
    </citation>
    <scope>NUCLEOTIDE SEQUENCE [LARGE SCALE GENOMIC DNA]</scope>
    <source>
        <strain evidence="4">cv. Jamaican Lion 4</strain>
        <tissue evidence="3">Leaf</tissue>
    </source>
</reference>
<evidence type="ECO:0000259" key="2">
    <source>
        <dbReference type="SMART" id="SM01054"/>
    </source>
</evidence>
<feature type="domain" description="Calmodulin-binding" evidence="2">
    <location>
        <begin position="537"/>
        <end position="651"/>
    </location>
</feature>
<sequence>MITEEKVEIFTDFCEEKFESDQLLSEEQDSNKTRSHVKKLRSIKFSKSPSLKLSTRRSKPHFRNIGIELFCEEENSPSSTTSSRFSQKSAPPLIRRSSFKSGKRILARMSSKKLKKKSTDLNQMKSSNEVEDEKRRTSLAYSKSKSISPGQKSSPRTLTRKLSLKPLRFSPTKSKKSPLKNHSGVSRFPDLSVERATCSSILKDSKFHDTLQGFESVENSAMKVCTFSYCSLHGHRHANVPPLKRFISMRRRSMKNQRSTRGETRAACKERSSGKGKKESLALLVEEVDRENELGGYGGEEEAKINDSLCVVEKLVGETSNPLSHIDENRNQVCEFPIVEPNSAPVETSTVSPSSDELEMDSRSVGESKERNECSYASPRKLEAKDEKENLEPADGFFRFPPTKDSELNGNKDIGTSRMQVQLKDQKYVRMWRLMYKHTVKGVSGTVENQVPFDNVDKAEQVKEAEVVLEPNDSQVLQDAMVESGNADAGKQQMELYQNDAVKLVQEAFDEILLPEIQDDRSVTSGVSSDQEILEQGNDDGISKDEKTPSKWGGKSGSKSWSNLKKILVLKRFVKALEKVKKINPREPSYLPLQPDPEAEKVNLRRQTSEERKNAEEWMLDYALQKVISKLDPPQQRRVAMLVKAFETVLPPSDLKTSPRLSLAEHSQVDKVQSCISSFVQICEKSGKESDENEYAEEFPKLEDIEREEDVSIDQQDSSNSSDELNSVDIVSTFHEALQDEHVQVAPEQIDASLRTEETKLDDTNTSVTNAIAASKEENGVTEESESDCQNDAAQDAQSEQQSYTKLWSLVYKHMSSANDGTELSDEVDEKRLDNAKTMERNVDMNMKDDTADDQKATLRRIEAIKLIEKAIDDILLPENQDNSGSTNCVSTNENSREEDRKEAEEFKVPDFENRADDDITPKEEEEKKASTEPKMSRSWSNLKKMILLKRFIKALENVKKFTPRGPRFLPLEAGQESEKVNLKHQDTDERKNAEEWMLDYAIQQAVTKLTPARKRKVKLLVEAFETVTPGIRR</sequence>
<feature type="compositionally biased region" description="Low complexity" evidence="1">
    <location>
        <begin position="713"/>
        <end position="726"/>
    </location>
</feature>
<feature type="region of interest" description="Disordered" evidence="1">
    <location>
        <begin position="253"/>
        <end position="282"/>
    </location>
</feature>
<organism evidence="3 4">
    <name type="scientific">Cannabis sativa</name>
    <name type="common">Hemp</name>
    <name type="synonym">Marijuana</name>
    <dbReference type="NCBI Taxonomy" id="3483"/>
    <lineage>
        <taxon>Eukaryota</taxon>
        <taxon>Viridiplantae</taxon>
        <taxon>Streptophyta</taxon>
        <taxon>Embryophyta</taxon>
        <taxon>Tracheophyta</taxon>
        <taxon>Spermatophyta</taxon>
        <taxon>Magnoliopsida</taxon>
        <taxon>eudicotyledons</taxon>
        <taxon>Gunneridae</taxon>
        <taxon>Pentapetalae</taxon>
        <taxon>rosids</taxon>
        <taxon>fabids</taxon>
        <taxon>Rosales</taxon>
        <taxon>Cannabaceae</taxon>
        <taxon>Cannabis</taxon>
    </lineage>
</organism>
<dbReference type="PANTHER" id="PTHR33923:SF3">
    <property type="entry name" value="CALMODULIN BINDING PROTEIN PICBP"/>
    <property type="match status" value="1"/>
</dbReference>
<dbReference type="InterPro" id="IPR044681">
    <property type="entry name" value="PICBP-like"/>
</dbReference>
<comment type="caution">
    <text evidence="3">The sequence shown here is derived from an EMBL/GenBank/DDBJ whole genome shotgun (WGS) entry which is preliminary data.</text>
</comment>
<feature type="compositionally biased region" description="Basic residues" evidence="1">
    <location>
        <begin position="97"/>
        <end position="116"/>
    </location>
</feature>
<proteinExistence type="predicted"/>
<feature type="domain" description="Calmodulin-binding" evidence="2">
    <location>
        <begin position="913"/>
        <end position="1030"/>
    </location>
</feature>
<feature type="compositionally biased region" description="Low complexity" evidence="1">
    <location>
        <begin position="76"/>
        <end position="89"/>
    </location>
</feature>
<feature type="region of interest" description="Disordered" evidence="1">
    <location>
        <begin position="775"/>
        <end position="798"/>
    </location>
</feature>
<accession>A0A7J6FSI4</accession>
<name>A0A7J6FSI4_CANSA</name>
<feature type="compositionally biased region" description="Polar residues" evidence="1">
    <location>
        <begin position="880"/>
        <end position="894"/>
    </location>
</feature>
<feature type="compositionally biased region" description="Basic and acidic residues" evidence="1">
    <location>
        <begin position="895"/>
        <end position="936"/>
    </location>
</feature>
<feature type="compositionally biased region" description="Basic and acidic residues" evidence="1">
    <location>
        <begin position="380"/>
        <end position="391"/>
    </location>
</feature>
<feature type="region of interest" description="Disordered" evidence="1">
    <location>
        <begin position="521"/>
        <end position="559"/>
    </location>
</feature>
<evidence type="ECO:0000313" key="3">
    <source>
        <dbReference type="EMBL" id="KAF4373618.1"/>
    </source>
</evidence>
<feature type="compositionally biased region" description="Polar residues" evidence="1">
    <location>
        <begin position="345"/>
        <end position="355"/>
    </location>
</feature>
<dbReference type="Pfam" id="PF07839">
    <property type="entry name" value="CaM_binding"/>
    <property type="match status" value="2"/>
</dbReference>
<dbReference type="InterPro" id="IPR012417">
    <property type="entry name" value="CaM-bd_dom_pln"/>
</dbReference>